<dbReference type="PANTHER" id="PTHR46426:SF1">
    <property type="entry name" value="PROTEIN DISULFIDE-ISOMERASE TMX3"/>
    <property type="match status" value="1"/>
</dbReference>
<evidence type="ECO:0000256" key="1">
    <source>
        <dbReference type="ARBA" id="ARBA00004167"/>
    </source>
</evidence>
<dbReference type="InterPro" id="IPR052250">
    <property type="entry name" value="PDI_TMX3"/>
</dbReference>
<keyword evidence="3 5" id="KW-1133">Transmembrane helix</keyword>
<dbReference type="CDD" id="cd02961">
    <property type="entry name" value="PDI_a_family"/>
    <property type="match status" value="1"/>
</dbReference>
<feature type="domain" description="Thioredoxin" evidence="6">
    <location>
        <begin position="58"/>
        <end position="175"/>
    </location>
</feature>
<protein>
    <recommendedName>
        <fullName evidence="6">Thioredoxin domain-containing protein</fullName>
    </recommendedName>
</protein>
<keyword evidence="4 5" id="KW-0472">Membrane</keyword>
<sequence length="175" mass="19798">MSRYININSQSSSLPIGETTTGFLKTAGGYFNNTWLIVGTIILFAVLGIFLYFYFVSPQLNAKFHANSEHNSTGNQGGKSAELLFFFADWCPHCKTAKPIWNDLKSEYQNKTIDGYQVVFTEINCSEETAEVDRMMNQYNVEGYPTIKLLKDGQVIEYDAKPSKETLTEFLNTVL</sequence>
<keyword evidence="2 5" id="KW-0812">Transmembrane</keyword>
<dbReference type="PANTHER" id="PTHR46426">
    <property type="entry name" value="PROTEIN DISULFIDE-ISOMERASE TMX3"/>
    <property type="match status" value="1"/>
</dbReference>
<organism evidence="7">
    <name type="scientific">viral metagenome</name>
    <dbReference type="NCBI Taxonomy" id="1070528"/>
    <lineage>
        <taxon>unclassified sequences</taxon>
        <taxon>metagenomes</taxon>
        <taxon>organismal metagenomes</taxon>
    </lineage>
</organism>
<dbReference type="EMBL" id="MN740762">
    <property type="protein sequence ID" value="QHS81965.1"/>
    <property type="molecule type" value="Genomic_DNA"/>
</dbReference>
<dbReference type="SUPFAM" id="SSF52833">
    <property type="entry name" value="Thioredoxin-like"/>
    <property type="match status" value="1"/>
</dbReference>
<evidence type="ECO:0000256" key="3">
    <source>
        <dbReference type="ARBA" id="ARBA00022989"/>
    </source>
</evidence>
<evidence type="ECO:0000259" key="6">
    <source>
        <dbReference type="PROSITE" id="PS51352"/>
    </source>
</evidence>
<reference evidence="7" key="1">
    <citation type="journal article" date="2020" name="Nature">
        <title>Giant virus diversity and host interactions through global metagenomics.</title>
        <authorList>
            <person name="Schulz F."/>
            <person name="Roux S."/>
            <person name="Paez-Espino D."/>
            <person name="Jungbluth S."/>
            <person name="Walsh D.A."/>
            <person name="Denef V.J."/>
            <person name="McMahon K.D."/>
            <person name="Konstantinidis K.T."/>
            <person name="Eloe-Fadrosh E.A."/>
            <person name="Kyrpides N.C."/>
            <person name="Woyke T."/>
        </authorList>
    </citation>
    <scope>NUCLEOTIDE SEQUENCE</scope>
    <source>
        <strain evidence="7">GVMAG-S-1101165-79</strain>
    </source>
</reference>
<evidence type="ECO:0000256" key="4">
    <source>
        <dbReference type="ARBA" id="ARBA00023136"/>
    </source>
</evidence>
<dbReference type="Gene3D" id="3.40.30.10">
    <property type="entry name" value="Glutaredoxin"/>
    <property type="match status" value="1"/>
</dbReference>
<dbReference type="PROSITE" id="PS51352">
    <property type="entry name" value="THIOREDOXIN_2"/>
    <property type="match status" value="1"/>
</dbReference>
<proteinExistence type="predicted"/>
<name>A0A6C0ARS3_9ZZZZ</name>
<dbReference type="Pfam" id="PF00085">
    <property type="entry name" value="Thioredoxin"/>
    <property type="match status" value="1"/>
</dbReference>
<evidence type="ECO:0000256" key="2">
    <source>
        <dbReference type="ARBA" id="ARBA00022692"/>
    </source>
</evidence>
<feature type="transmembrane region" description="Helical" evidence="5">
    <location>
        <begin position="34"/>
        <end position="55"/>
    </location>
</feature>
<accession>A0A6C0ARS3</accession>
<dbReference type="AlphaFoldDB" id="A0A6C0ARS3"/>
<evidence type="ECO:0000256" key="5">
    <source>
        <dbReference type="SAM" id="Phobius"/>
    </source>
</evidence>
<dbReference type="InterPro" id="IPR036249">
    <property type="entry name" value="Thioredoxin-like_sf"/>
</dbReference>
<dbReference type="GO" id="GO:0016020">
    <property type="term" value="C:membrane"/>
    <property type="evidence" value="ECO:0007669"/>
    <property type="project" value="UniProtKB-SubCell"/>
</dbReference>
<dbReference type="GO" id="GO:0005783">
    <property type="term" value="C:endoplasmic reticulum"/>
    <property type="evidence" value="ECO:0007669"/>
    <property type="project" value="TreeGrafter"/>
</dbReference>
<comment type="subcellular location">
    <subcellularLocation>
        <location evidence="1">Membrane</location>
        <topology evidence="1">Single-pass membrane protein</topology>
    </subcellularLocation>
</comment>
<dbReference type="InterPro" id="IPR013766">
    <property type="entry name" value="Thioredoxin_domain"/>
</dbReference>
<evidence type="ECO:0000313" key="7">
    <source>
        <dbReference type="EMBL" id="QHS81965.1"/>
    </source>
</evidence>